<evidence type="ECO:0000313" key="21">
    <source>
        <dbReference type="EMBL" id="PWR21536.1"/>
    </source>
</evidence>
<dbReference type="NCBIfam" id="TIGR01007">
    <property type="entry name" value="eps_fam"/>
    <property type="match status" value="1"/>
</dbReference>
<dbReference type="EC" id="2.7.10.2" evidence="4"/>
<evidence type="ECO:0000256" key="16">
    <source>
        <dbReference type="SAM" id="Coils"/>
    </source>
</evidence>
<keyword evidence="22" id="KW-1185">Reference proteome</keyword>
<dbReference type="InterPro" id="IPR003856">
    <property type="entry name" value="LPS_length_determ_N"/>
</dbReference>
<keyword evidence="6" id="KW-0997">Cell inner membrane</keyword>
<dbReference type="EMBL" id="QGLF01000002">
    <property type="protein sequence ID" value="PWR21536.1"/>
    <property type="molecule type" value="Genomic_DNA"/>
</dbReference>
<keyword evidence="13 17" id="KW-0472">Membrane</keyword>
<dbReference type="SUPFAM" id="SSF52540">
    <property type="entry name" value="P-loop containing nucleoside triphosphate hydrolases"/>
    <property type="match status" value="1"/>
</dbReference>
<comment type="similarity">
    <text evidence="2">Belongs to the CpsD/CapB family.</text>
</comment>
<evidence type="ECO:0000256" key="9">
    <source>
        <dbReference type="ARBA" id="ARBA00022741"/>
    </source>
</evidence>
<keyword evidence="8 17" id="KW-0812">Transmembrane</keyword>
<gene>
    <name evidence="21" type="ORF">DKG75_05880</name>
</gene>
<comment type="similarity">
    <text evidence="3">Belongs to the etk/wzc family.</text>
</comment>
<evidence type="ECO:0000259" key="18">
    <source>
        <dbReference type="Pfam" id="PF02706"/>
    </source>
</evidence>
<evidence type="ECO:0000256" key="8">
    <source>
        <dbReference type="ARBA" id="ARBA00022692"/>
    </source>
</evidence>
<evidence type="ECO:0000256" key="13">
    <source>
        <dbReference type="ARBA" id="ARBA00023136"/>
    </source>
</evidence>
<feature type="domain" description="Polysaccharide chain length determinant N-terminal" evidence="18">
    <location>
        <begin position="25"/>
        <end position="114"/>
    </location>
</feature>
<evidence type="ECO:0000256" key="2">
    <source>
        <dbReference type="ARBA" id="ARBA00007316"/>
    </source>
</evidence>
<dbReference type="InterPro" id="IPR025669">
    <property type="entry name" value="AAA_dom"/>
</dbReference>
<name>A0A317E5S0_9PROT</name>
<keyword evidence="5" id="KW-1003">Cell membrane</keyword>
<evidence type="ECO:0000256" key="12">
    <source>
        <dbReference type="ARBA" id="ARBA00022989"/>
    </source>
</evidence>
<feature type="domain" description="AAA" evidence="19">
    <location>
        <begin position="574"/>
        <end position="702"/>
    </location>
</feature>
<dbReference type="PANTHER" id="PTHR32309">
    <property type="entry name" value="TYROSINE-PROTEIN KINASE"/>
    <property type="match status" value="1"/>
</dbReference>
<dbReference type="CDD" id="cd05387">
    <property type="entry name" value="BY-kinase"/>
    <property type="match status" value="1"/>
</dbReference>
<dbReference type="InterPro" id="IPR005702">
    <property type="entry name" value="Wzc-like_C"/>
</dbReference>
<evidence type="ECO:0000256" key="7">
    <source>
        <dbReference type="ARBA" id="ARBA00022679"/>
    </source>
</evidence>
<dbReference type="Pfam" id="PF13614">
    <property type="entry name" value="AAA_31"/>
    <property type="match status" value="1"/>
</dbReference>
<comment type="catalytic activity">
    <reaction evidence="15">
        <text>L-tyrosyl-[protein] + ATP = O-phospho-L-tyrosyl-[protein] + ADP + H(+)</text>
        <dbReference type="Rhea" id="RHEA:10596"/>
        <dbReference type="Rhea" id="RHEA-COMP:10136"/>
        <dbReference type="Rhea" id="RHEA-COMP:20101"/>
        <dbReference type="ChEBI" id="CHEBI:15378"/>
        <dbReference type="ChEBI" id="CHEBI:30616"/>
        <dbReference type="ChEBI" id="CHEBI:46858"/>
        <dbReference type="ChEBI" id="CHEBI:61978"/>
        <dbReference type="ChEBI" id="CHEBI:456216"/>
        <dbReference type="EC" id="2.7.10.2"/>
    </reaction>
</comment>
<evidence type="ECO:0000256" key="11">
    <source>
        <dbReference type="ARBA" id="ARBA00022840"/>
    </source>
</evidence>
<evidence type="ECO:0000256" key="15">
    <source>
        <dbReference type="ARBA" id="ARBA00051245"/>
    </source>
</evidence>
<dbReference type="InterPro" id="IPR050445">
    <property type="entry name" value="Bact_polysacc_biosynth/exp"/>
</dbReference>
<comment type="caution">
    <text evidence="21">The sequence shown here is derived from an EMBL/GenBank/DDBJ whole genome shotgun (WGS) entry which is preliminary data.</text>
</comment>
<sequence>MSRRERGNFIDGESDVHDYQINVPIDFTAIVNNLRRHFWGMVGIFLIVVALVVAYTLTRPVLYRATAQVLVDQAQRIVDIESVIPDMPLTGAMDLNNEVQILTSTVFAERLVHKLKLLEDPEFNAAIRPPKEDILGLAWAKTWIKATIRDLGIAGEGELQELPPTAADQLRDTIRVLQGVISVEVIRLSKVIAISVEVSDPQKAARLANAIADEYVVDQLEARFEATAKANNWLNERLTELRETVQAAERAASAFATEQGIFETGGNGEATIDKRLSEINTQLLTARADLAQREARVRTMRDKLARGRGSEAFGEVADSSAIQALRDKRAELARKRSELLSRYGERHPDVLKVNDEIAATDSQINAEIRRQAAILENELQVASARVQVLEAELKAIEDEASRTNLARVKLRELRMTAESSRKLYETFLNRFNETGQQSDLEAPKARVISRAISVNIPSSPKTALNVAIGIVLGTLVAVGIAVLRDLLDRGIRTRQQFEEQFGIGVLSAIPANGPVPHRARRRRFGRRDPTLSVIDKPMSAFAEAIRTLRSAVAIANVDKPIKTLLVTSSLPNEGKTTTAIAIARSAAQGGARVLFIDADMRRPCGGAILLGREEQVAVGFVDYLAGNTELEATLHKDTKSEVDVIVPGYRATNPSDLIASAAFKRFLNEWAATTYDLVVIDSSPLLPVVDPRALSTICDATIFVTRWNKTPRDAIRAGLNYLGEYHANLSGAILTMVDLKQMARYGYGDTYYYYRQYSNYYTEK</sequence>
<dbReference type="OrthoDB" id="230260at2"/>
<feature type="domain" description="Tyrosine-protein kinase G-rich" evidence="20">
    <location>
        <begin position="414"/>
        <end position="485"/>
    </location>
</feature>
<evidence type="ECO:0000256" key="3">
    <source>
        <dbReference type="ARBA" id="ARBA00008883"/>
    </source>
</evidence>
<comment type="subcellular location">
    <subcellularLocation>
        <location evidence="1">Cell inner membrane</location>
        <topology evidence="1">Multi-pass membrane protein</topology>
    </subcellularLocation>
</comment>
<feature type="coiled-coil region" evidence="16">
    <location>
        <begin position="231"/>
        <end position="258"/>
    </location>
</feature>
<organism evidence="21 22">
    <name type="scientific">Zavarzinia compransoris</name>
    <dbReference type="NCBI Taxonomy" id="1264899"/>
    <lineage>
        <taxon>Bacteria</taxon>
        <taxon>Pseudomonadati</taxon>
        <taxon>Pseudomonadota</taxon>
        <taxon>Alphaproteobacteria</taxon>
        <taxon>Rhodospirillales</taxon>
        <taxon>Zavarziniaceae</taxon>
        <taxon>Zavarzinia</taxon>
    </lineage>
</organism>
<dbReference type="Pfam" id="PF02706">
    <property type="entry name" value="Wzz"/>
    <property type="match status" value="1"/>
</dbReference>
<proteinExistence type="inferred from homology"/>
<evidence type="ECO:0000256" key="6">
    <source>
        <dbReference type="ARBA" id="ARBA00022519"/>
    </source>
</evidence>
<dbReference type="RefSeq" id="WP_109920181.1">
    <property type="nucleotide sequence ID" value="NZ_QGLF01000002.1"/>
</dbReference>
<evidence type="ECO:0000313" key="22">
    <source>
        <dbReference type="Proteomes" id="UP000246077"/>
    </source>
</evidence>
<feature type="coiled-coil region" evidence="16">
    <location>
        <begin position="322"/>
        <end position="406"/>
    </location>
</feature>
<keyword evidence="12 17" id="KW-1133">Transmembrane helix</keyword>
<dbReference type="AlphaFoldDB" id="A0A317E5S0"/>
<reference evidence="22" key="1">
    <citation type="submission" date="2018-05" db="EMBL/GenBank/DDBJ databases">
        <title>Zavarzinia sp. HR-AS.</title>
        <authorList>
            <person name="Lee Y."/>
            <person name="Jeon C.O."/>
        </authorList>
    </citation>
    <scope>NUCLEOTIDE SEQUENCE [LARGE SCALE GENOMIC DNA]</scope>
    <source>
        <strain evidence="22">DSM 1231</strain>
    </source>
</reference>
<evidence type="ECO:0000256" key="4">
    <source>
        <dbReference type="ARBA" id="ARBA00011903"/>
    </source>
</evidence>
<evidence type="ECO:0000256" key="17">
    <source>
        <dbReference type="SAM" id="Phobius"/>
    </source>
</evidence>
<dbReference type="GO" id="GO:0004715">
    <property type="term" value="F:non-membrane spanning protein tyrosine kinase activity"/>
    <property type="evidence" value="ECO:0007669"/>
    <property type="project" value="UniProtKB-EC"/>
</dbReference>
<dbReference type="InterPro" id="IPR027417">
    <property type="entry name" value="P-loop_NTPase"/>
</dbReference>
<dbReference type="InterPro" id="IPR032807">
    <property type="entry name" value="GNVR"/>
</dbReference>
<keyword evidence="10" id="KW-0418">Kinase</keyword>
<evidence type="ECO:0000256" key="10">
    <source>
        <dbReference type="ARBA" id="ARBA00022777"/>
    </source>
</evidence>
<keyword evidence="14" id="KW-0829">Tyrosine-protein kinase</keyword>
<dbReference type="Pfam" id="PF13807">
    <property type="entry name" value="GNVR"/>
    <property type="match status" value="1"/>
</dbReference>
<dbReference type="GO" id="GO:0005886">
    <property type="term" value="C:plasma membrane"/>
    <property type="evidence" value="ECO:0007669"/>
    <property type="project" value="UniProtKB-SubCell"/>
</dbReference>
<dbReference type="GO" id="GO:0005524">
    <property type="term" value="F:ATP binding"/>
    <property type="evidence" value="ECO:0007669"/>
    <property type="project" value="UniProtKB-KW"/>
</dbReference>
<keyword evidence="9" id="KW-0547">Nucleotide-binding</keyword>
<evidence type="ECO:0000256" key="14">
    <source>
        <dbReference type="ARBA" id="ARBA00023137"/>
    </source>
</evidence>
<evidence type="ECO:0000259" key="19">
    <source>
        <dbReference type="Pfam" id="PF13614"/>
    </source>
</evidence>
<keyword evidence="16" id="KW-0175">Coiled coil</keyword>
<feature type="transmembrane region" description="Helical" evidence="17">
    <location>
        <begin position="38"/>
        <end position="57"/>
    </location>
</feature>
<keyword evidence="7" id="KW-0808">Transferase</keyword>
<evidence type="ECO:0000256" key="1">
    <source>
        <dbReference type="ARBA" id="ARBA00004429"/>
    </source>
</evidence>
<evidence type="ECO:0000256" key="5">
    <source>
        <dbReference type="ARBA" id="ARBA00022475"/>
    </source>
</evidence>
<protein>
    <recommendedName>
        <fullName evidence="4">non-specific protein-tyrosine kinase</fullName>
        <ecNumber evidence="4">2.7.10.2</ecNumber>
    </recommendedName>
</protein>
<dbReference type="PANTHER" id="PTHR32309:SF13">
    <property type="entry name" value="FERRIC ENTEROBACTIN TRANSPORT PROTEIN FEPE"/>
    <property type="match status" value="1"/>
</dbReference>
<dbReference type="Proteomes" id="UP000246077">
    <property type="component" value="Unassembled WGS sequence"/>
</dbReference>
<keyword evidence="11" id="KW-0067">ATP-binding</keyword>
<dbReference type="Gene3D" id="3.40.50.300">
    <property type="entry name" value="P-loop containing nucleotide triphosphate hydrolases"/>
    <property type="match status" value="1"/>
</dbReference>
<accession>A0A317E5S0</accession>
<evidence type="ECO:0000259" key="20">
    <source>
        <dbReference type="Pfam" id="PF13807"/>
    </source>
</evidence>